<accession>A0A8H6KYM6</accession>
<name>A0A8H6KYM6_9LECA</name>
<dbReference type="RefSeq" id="XP_037156784.1">
    <property type="nucleotide sequence ID" value="XM_037298149.1"/>
</dbReference>
<dbReference type="GO" id="GO:0046872">
    <property type="term" value="F:metal ion binding"/>
    <property type="evidence" value="ECO:0007669"/>
    <property type="project" value="UniProtKB-KW"/>
</dbReference>
<sequence length="167" mass="18885">MAVLNDIQHLLFEIGGIDEDYVAKHVIGIDDLPKSVEKYNPKYVEEITGIPEESLAKQPRSLQREAGCGGEYTGLKSFEIPNHMQELAEIWNVEYHKIPHWNQPTHVESILNFIEGGIIEIFWISGTKPLVSLPDLPRAWKILTKGKVFIVCQDIFMTESTAIADVV</sequence>
<proteinExistence type="predicted"/>
<reference evidence="4 5" key="1">
    <citation type="journal article" date="2020" name="Genomics">
        <title>Complete, high-quality genomes from long-read metagenomic sequencing of two wolf lichen thalli reveals enigmatic genome architecture.</title>
        <authorList>
            <person name="McKenzie S.K."/>
            <person name="Walston R.F."/>
            <person name="Allen J.L."/>
        </authorList>
    </citation>
    <scope>NUCLEOTIDE SEQUENCE [LARGE SCALE GENOMIC DNA]</scope>
    <source>
        <strain evidence="4">WasteWater1</strain>
    </source>
</reference>
<dbReference type="SUPFAM" id="SSF53706">
    <property type="entry name" value="Formate dehydrogenase/DMSO reductase, domains 1-3"/>
    <property type="match status" value="1"/>
</dbReference>
<dbReference type="EMBL" id="JACCJB010000003">
    <property type="protein sequence ID" value="KAF6229142.1"/>
    <property type="molecule type" value="Genomic_DNA"/>
</dbReference>
<comment type="caution">
    <text evidence="4">The sequence shown here is derived from an EMBL/GenBank/DDBJ whole genome shotgun (WGS) entry which is preliminary data.</text>
</comment>
<keyword evidence="5" id="KW-1185">Reference proteome</keyword>
<protein>
    <submittedName>
        <fullName evidence="4">Uncharacterized protein</fullName>
    </submittedName>
</protein>
<dbReference type="PANTHER" id="PTHR43105:SF10">
    <property type="entry name" value="NADH-QUINONE OXIDOREDUCTASE SUBUNIT G"/>
    <property type="match status" value="1"/>
</dbReference>
<dbReference type="Gene3D" id="3.40.228.10">
    <property type="entry name" value="Dimethylsulfoxide Reductase, domain 2"/>
    <property type="match status" value="1"/>
</dbReference>
<gene>
    <name evidence="4" type="ORF">HO133_007257</name>
</gene>
<evidence type="ECO:0000313" key="5">
    <source>
        <dbReference type="Proteomes" id="UP000593566"/>
    </source>
</evidence>
<evidence type="ECO:0000313" key="4">
    <source>
        <dbReference type="EMBL" id="KAF6229142.1"/>
    </source>
</evidence>
<dbReference type="PANTHER" id="PTHR43105">
    <property type="entry name" value="RESPIRATORY NITRATE REDUCTASE"/>
    <property type="match status" value="1"/>
</dbReference>
<evidence type="ECO:0000256" key="3">
    <source>
        <dbReference type="ARBA" id="ARBA00023014"/>
    </source>
</evidence>
<dbReference type="GO" id="GO:0051536">
    <property type="term" value="F:iron-sulfur cluster binding"/>
    <property type="evidence" value="ECO:0007669"/>
    <property type="project" value="UniProtKB-KW"/>
</dbReference>
<dbReference type="Proteomes" id="UP000593566">
    <property type="component" value="Unassembled WGS sequence"/>
</dbReference>
<evidence type="ECO:0000256" key="1">
    <source>
        <dbReference type="ARBA" id="ARBA00022723"/>
    </source>
</evidence>
<keyword evidence="1" id="KW-0479">Metal-binding</keyword>
<dbReference type="InterPro" id="IPR050123">
    <property type="entry name" value="Prok_molybdopt-oxidoreductase"/>
</dbReference>
<organism evidence="4 5">
    <name type="scientific">Letharia lupina</name>
    <dbReference type="NCBI Taxonomy" id="560253"/>
    <lineage>
        <taxon>Eukaryota</taxon>
        <taxon>Fungi</taxon>
        <taxon>Dikarya</taxon>
        <taxon>Ascomycota</taxon>
        <taxon>Pezizomycotina</taxon>
        <taxon>Lecanoromycetes</taxon>
        <taxon>OSLEUM clade</taxon>
        <taxon>Lecanoromycetidae</taxon>
        <taxon>Lecanorales</taxon>
        <taxon>Lecanorineae</taxon>
        <taxon>Parmeliaceae</taxon>
        <taxon>Letharia</taxon>
    </lineage>
</organism>
<keyword evidence="3" id="KW-0411">Iron-sulfur</keyword>
<dbReference type="GeneID" id="59335656"/>
<dbReference type="AlphaFoldDB" id="A0A8H6KYM6"/>
<dbReference type="Gene3D" id="3.40.50.740">
    <property type="match status" value="1"/>
</dbReference>
<keyword evidence="2" id="KW-0408">Iron</keyword>
<evidence type="ECO:0000256" key="2">
    <source>
        <dbReference type="ARBA" id="ARBA00023004"/>
    </source>
</evidence>